<dbReference type="InterPro" id="IPR000845">
    <property type="entry name" value="Nucleoside_phosphorylase_d"/>
</dbReference>
<feature type="repeat" description="ANK" evidence="3">
    <location>
        <begin position="1743"/>
        <end position="1775"/>
    </location>
</feature>
<gene>
    <name evidence="5" type="ORF">T069G_03512</name>
</gene>
<dbReference type="Pfam" id="PF22939">
    <property type="entry name" value="WHD_GPIID"/>
    <property type="match status" value="1"/>
</dbReference>
<keyword evidence="2 3" id="KW-0040">ANK repeat</keyword>
<protein>
    <submittedName>
        <fullName evidence="5">Ankyrin repeats (3 copies) domain-containing protein</fullName>
    </submittedName>
</protein>
<dbReference type="SUPFAM" id="SSF53167">
    <property type="entry name" value="Purine and uridine phosphorylases"/>
    <property type="match status" value="1"/>
</dbReference>
<dbReference type="InterPro" id="IPR054471">
    <property type="entry name" value="GPIID_WHD"/>
</dbReference>
<dbReference type="Gene3D" id="3.40.50.300">
    <property type="entry name" value="P-loop containing nucleotide triphosphate hydrolases"/>
    <property type="match status" value="1"/>
</dbReference>
<sequence>MSVSSGPPSSSGSEYTYHRPSHRRDFQIAIICALPLEYDAATLIVDEFWDQDGKQYGRTSGDTNIYRNGRIGMHNVVLMLLPNMGKAAVAGSAASLRTSYSNLRIAFLVGVCGGVPILGAHEALLGDVAIGEAIIQYDFGRQYPGEFIPKNTAVATQSLPNKDIRTLLAYFKSDTGKFELRQNTARHLKALQGAAILKEYQYSYHYPGFAEDKLFVATYCDNAAQSSCSELGCDEKKLVERYHIFIGRVASADTVMKSGDHRDQIAKQYDIIAFEMEGAGLWDECPCIVVKGICDYADSHKNKIWQPFAAATAAAAVKAMLVRYTIEDHAQLSLSSAGEIENTVYWNNHVNMALGSTQHGQIVPARYEITHYDAQKASSASIPDTTKSNAIQTLRDSIFEFQRVLTDDQQRELQGIKVVPDAIAVLVFTAELDSLNRNRKGRSIASRLHSILQSVRDFSAAIEAVDSTHLGIASILWGSVKLTMLVTVKSVTYDEALSKFFMDLGGLCPRWTDYQIFYSSSPRLQDTLYDFYASLIRCCKRAVETAQNSWPGYLFSSPRESLDREFQQDADDIERRSKYVKDALSLAKTDAHYQNQQLQSLRGGLGSKKMKRPRAFRRKGERHDNMESWQAQNEFNMWNKGREFPLLWCSGKIGSGKTTLTASVIEKLLTEKRSPDVFIGFFFIRFDDRQSLNAEVILKSIVRQMLNVSNVYEKVETQLNNMQLDLASGLNEIAKLLRSIAAQFQKLYIVIDGLDECTKSERHDLLEILHSVLKVRSNTKLFLAGRDSVSREVQIEFPTLKQIPMDCSSALSDIATYVEGIVQEKLKTEELIVGDPDLIEDIKAALLDGANGMFLWVVFQVNELCLQHCDEDIRTAIQNFPKDLEETFNRAIDRIVSRGNQDIAKRILRWVAAAKEPLSLGQLEEIIFVEVGQEYSKTERQFNGIAHISSWCENLVHIDEELKTVQFVHQTVQQFFIERSSDSRHNQFYINLEDVDHYLGEICVTYLNFNDFKTTLARRQQPLPPMPPIAMAGTALRPQWKAALSIPALLKLNLDTRGGSTASNAIEALATFQREDTESAREGLHVGHPFLRYASIHWISHTTMFQKEKSKTWNLWERMIVQGHELVKKPWIERPFDKSIGAILDWSQNFHHYALIRLILLRGMLSLSDRGQVMQNAADREDIMLLDIFLEREESGSIIIDHACEVAARCGRLNALKRLLAAGADGQPALDAAARIGHQTIIMHLLSVGTDGRTALNTAARYKHAPAVKSLLDAGVDGLQLLQDLIDEALFNVIDQEGARAVIDNPNSDHYAIKILIQAGVDGQPVLQTAIQGSSRLTITLLLAAGVDGQPALLAASKSGDPINIRLLLAAGVDGQAVLQTAARKGHQDIVKSLLAAGASGRAALLSASNNGDLDAIKGLLAAGVDGQEALRTAIKGGDLHIIKSLLTAGVDGQIPLQTAVKSGNGDVIKCLLATGVDGQPILQAAAENDDLHIIKLLLANGVDVQAALFAAAKDGCLVVIGKFLAAGVQMSALTSRSPTGQSLLQVAAQWGHINIVDSLLASGSESYVGSTWHIQSGLYAASRWGHLDIVERLLGAGASVDDQSIWGNQSALHAASEGGHLDVIERLLAAGSQVNSYHTWGGQSALEAASGRGHLGVVERLLAAGAKVNTNDTPENPTALQAACQSGHLDVVKRLLAAGAEVDENGMSGNALEAASEGGHLDVVETLLAAGFEVNTPKNRWRGRIALQAASRGGHLKVVERLLAAGADVNAAAGSKAQTALQIAAKGGHTRIVSRLKQAGAKE</sequence>
<evidence type="ECO:0000256" key="2">
    <source>
        <dbReference type="ARBA" id="ARBA00023043"/>
    </source>
</evidence>
<dbReference type="PROSITE" id="PS50297">
    <property type="entry name" value="ANK_REP_REGION"/>
    <property type="match status" value="11"/>
</dbReference>
<feature type="repeat" description="ANK" evidence="3">
    <location>
        <begin position="1426"/>
        <end position="1452"/>
    </location>
</feature>
<feature type="repeat" description="ANK" evidence="3">
    <location>
        <begin position="1452"/>
        <end position="1478"/>
    </location>
</feature>
<feature type="repeat" description="ANK" evidence="3">
    <location>
        <begin position="1540"/>
        <end position="1572"/>
    </location>
</feature>
<dbReference type="Pfam" id="PF00023">
    <property type="entry name" value="Ank"/>
    <property type="match status" value="1"/>
</dbReference>
<dbReference type="Pfam" id="PF12796">
    <property type="entry name" value="Ank_2"/>
    <property type="match status" value="4"/>
</dbReference>
<feature type="repeat" description="ANK" evidence="3">
    <location>
        <begin position="1642"/>
        <end position="1674"/>
    </location>
</feature>
<evidence type="ECO:0000313" key="6">
    <source>
        <dbReference type="Proteomes" id="UP001140511"/>
    </source>
</evidence>
<dbReference type="InterPro" id="IPR007111">
    <property type="entry name" value="NACHT_NTPase"/>
</dbReference>
<dbReference type="PROSITE" id="PS50837">
    <property type="entry name" value="NACHT"/>
    <property type="match status" value="1"/>
</dbReference>
<feature type="repeat" description="ANK" evidence="3">
    <location>
        <begin position="1708"/>
        <end position="1740"/>
    </location>
</feature>
<keyword evidence="1" id="KW-0677">Repeat</keyword>
<dbReference type="PROSITE" id="PS50088">
    <property type="entry name" value="ANK_REPEAT"/>
    <property type="match status" value="13"/>
</dbReference>
<dbReference type="InterPro" id="IPR027417">
    <property type="entry name" value="P-loop_NTPase"/>
</dbReference>
<dbReference type="RefSeq" id="XP_056031614.1">
    <property type="nucleotide sequence ID" value="XM_056170722.1"/>
</dbReference>
<feature type="domain" description="NACHT" evidence="4">
    <location>
        <begin position="645"/>
        <end position="786"/>
    </location>
</feature>
<dbReference type="Gene3D" id="1.25.40.20">
    <property type="entry name" value="Ankyrin repeat-containing domain"/>
    <property type="match status" value="4"/>
</dbReference>
<feature type="repeat" description="ANK" evidence="3">
    <location>
        <begin position="1374"/>
        <end position="1400"/>
    </location>
</feature>
<dbReference type="SUPFAM" id="SSF48403">
    <property type="entry name" value="Ankyrin repeat"/>
    <property type="match status" value="2"/>
</dbReference>
<dbReference type="InterPro" id="IPR036770">
    <property type="entry name" value="Ankyrin_rpt-contain_sf"/>
</dbReference>
<dbReference type="Pfam" id="PF24883">
    <property type="entry name" value="NPHP3_N"/>
    <property type="match status" value="1"/>
</dbReference>
<dbReference type="InterPro" id="IPR056884">
    <property type="entry name" value="NPHP3-like_N"/>
</dbReference>
<evidence type="ECO:0000256" key="1">
    <source>
        <dbReference type="ARBA" id="ARBA00022737"/>
    </source>
</evidence>
<dbReference type="Proteomes" id="UP001140511">
    <property type="component" value="Unassembled WGS sequence"/>
</dbReference>
<reference evidence="5" key="1">
    <citation type="submission" date="2022-09" db="EMBL/GenBank/DDBJ databases">
        <title>Chromosome-level assembly of Trichoderma breve T069, a fungus used in development of biopesticide product.</title>
        <authorList>
            <person name="Lin R."/>
            <person name="Liu T."/>
        </authorList>
    </citation>
    <scope>NUCLEOTIDE SEQUENCE</scope>
    <source>
        <strain evidence="5">T069</strain>
    </source>
</reference>
<dbReference type="InterPro" id="IPR035994">
    <property type="entry name" value="Nucleoside_phosphorylase_sf"/>
</dbReference>
<dbReference type="Pfam" id="PF13637">
    <property type="entry name" value="Ank_4"/>
    <property type="match status" value="1"/>
</dbReference>
<dbReference type="InterPro" id="IPR056125">
    <property type="entry name" value="DUF7708"/>
</dbReference>
<evidence type="ECO:0000259" key="4">
    <source>
        <dbReference type="PROSITE" id="PS50837"/>
    </source>
</evidence>
<evidence type="ECO:0000313" key="5">
    <source>
        <dbReference type="EMBL" id="KAJ4862558.1"/>
    </source>
</evidence>
<feature type="repeat" description="ANK" evidence="3">
    <location>
        <begin position="1676"/>
        <end position="1708"/>
    </location>
</feature>
<name>A0A9W9BM95_9HYPO</name>
<proteinExistence type="predicted"/>
<dbReference type="Gene3D" id="3.40.50.1580">
    <property type="entry name" value="Nucleoside phosphorylase domain"/>
    <property type="match status" value="1"/>
</dbReference>
<comment type="caution">
    <text evidence="5">The sequence shown here is derived from an EMBL/GenBank/DDBJ whole genome shotgun (WGS) entry which is preliminary data.</text>
</comment>
<dbReference type="PANTHER" id="PTHR24198:SF194">
    <property type="entry name" value="INVERSIN-A"/>
    <property type="match status" value="1"/>
</dbReference>
<feature type="repeat" description="ANK" evidence="3">
    <location>
        <begin position="1574"/>
        <end position="1606"/>
    </location>
</feature>
<feature type="repeat" description="ANK" evidence="3">
    <location>
        <begin position="1251"/>
        <end position="1277"/>
    </location>
</feature>
<dbReference type="GeneID" id="80865410"/>
<dbReference type="Pfam" id="PF01048">
    <property type="entry name" value="PNP_UDP_1"/>
    <property type="match status" value="1"/>
</dbReference>
<evidence type="ECO:0000256" key="3">
    <source>
        <dbReference type="PROSITE-ProRule" id="PRU00023"/>
    </source>
</evidence>
<dbReference type="SUPFAM" id="SSF52540">
    <property type="entry name" value="P-loop containing nucleoside triphosphate hydrolases"/>
    <property type="match status" value="1"/>
</dbReference>
<dbReference type="GO" id="GO:0009116">
    <property type="term" value="P:nucleoside metabolic process"/>
    <property type="evidence" value="ECO:0007669"/>
    <property type="project" value="InterPro"/>
</dbReference>
<feature type="repeat" description="ANK" evidence="3">
    <location>
        <begin position="1608"/>
        <end position="1640"/>
    </location>
</feature>
<accession>A0A9W9BM95</accession>
<organism evidence="5 6">
    <name type="scientific">Trichoderma breve</name>
    <dbReference type="NCBI Taxonomy" id="2034170"/>
    <lineage>
        <taxon>Eukaryota</taxon>
        <taxon>Fungi</taxon>
        <taxon>Dikarya</taxon>
        <taxon>Ascomycota</taxon>
        <taxon>Pezizomycotina</taxon>
        <taxon>Sordariomycetes</taxon>
        <taxon>Hypocreomycetidae</taxon>
        <taxon>Hypocreales</taxon>
        <taxon>Hypocreaceae</taxon>
        <taxon>Trichoderma</taxon>
    </lineage>
</organism>
<keyword evidence="6" id="KW-1185">Reference proteome</keyword>
<dbReference type="Pfam" id="PF24809">
    <property type="entry name" value="DUF7708"/>
    <property type="match status" value="1"/>
</dbReference>
<dbReference type="InterPro" id="IPR002110">
    <property type="entry name" value="Ankyrin_rpt"/>
</dbReference>
<feature type="repeat" description="ANK" evidence="3">
    <location>
        <begin position="1777"/>
        <end position="1804"/>
    </location>
</feature>
<dbReference type="GO" id="GO:0003824">
    <property type="term" value="F:catalytic activity"/>
    <property type="evidence" value="ECO:0007669"/>
    <property type="project" value="InterPro"/>
</dbReference>
<feature type="repeat" description="ANK" evidence="3">
    <location>
        <begin position="1478"/>
        <end position="1507"/>
    </location>
</feature>
<dbReference type="SMART" id="SM00248">
    <property type="entry name" value="ANK"/>
    <property type="match status" value="13"/>
</dbReference>
<dbReference type="PANTHER" id="PTHR24198">
    <property type="entry name" value="ANKYRIN REPEAT AND PROTEIN KINASE DOMAIN-CONTAINING PROTEIN"/>
    <property type="match status" value="1"/>
</dbReference>
<dbReference type="EMBL" id="JAOPEN010000002">
    <property type="protein sequence ID" value="KAJ4862558.1"/>
    <property type="molecule type" value="Genomic_DNA"/>
</dbReference>